<dbReference type="InterPro" id="IPR011011">
    <property type="entry name" value="Znf_FYVE_PHD"/>
</dbReference>
<keyword evidence="1" id="KW-0732">Signal</keyword>
<reference evidence="2 3" key="1">
    <citation type="submission" date="2023-02" db="EMBL/GenBank/DDBJ databases">
        <title>LHISI_Scaffold_Assembly.</title>
        <authorList>
            <person name="Stuart O.P."/>
            <person name="Cleave R."/>
            <person name="Magrath M.J.L."/>
            <person name="Mikheyev A.S."/>
        </authorList>
    </citation>
    <scope>NUCLEOTIDE SEQUENCE [LARGE SCALE GENOMIC DNA]</scope>
    <source>
        <strain evidence="2">Daus_M_001</strain>
        <tissue evidence="2">Leg muscle</tissue>
    </source>
</reference>
<keyword evidence="3" id="KW-1185">Reference proteome</keyword>
<evidence type="ECO:0000256" key="1">
    <source>
        <dbReference type="SAM" id="SignalP"/>
    </source>
</evidence>
<gene>
    <name evidence="2" type="ORF">PR048_004955</name>
</gene>
<evidence type="ECO:0000313" key="3">
    <source>
        <dbReference type="Proteomes" id="UP001159363"/>
    </source>
</evidence>
<feature type="chain" id="PRO_5046654416" evidence="1">
    <location>
        <begin position="30"/>
        <end position="98"/>
    </location>
</feature>
<proteinExistence type="predicted"/>
<evidence type="ECO:0000313" key="2">
    <source>
        <dbReference type="EMBL" id="KAJ8892375.1"/>
    </source>
</evidence>
<accession>A0ABQ9I7Z2</accession>
<dbReference type="Proteomes" id="UP001159363">
    <property type="component" value="Chromosome 2"/>
</dbReference>
<name>A0ABQ9I7Z2_9NEOP</name>
<comment type="caution">
    <text evidence="2">The sequence shown here is derived from an EMBL/GenBank/DDBJ whole genome shotgun (WGS) entry which is preliminary data.</text>
</comment>
<protein>
    <submittedName>
        <fullName evidence="2">Uncharacterized protein</fullName>
    </submittedName>
</protein>
<dbReference type="EMBL" id="JARBHB010000002">
    <property type="protein sequence ID" value="KAJ8892375.1"/>
    <property type="molecule type" value="Genomic_DNA"/>
</dbReference>
<feature type="signal peptide" evidence="1">
    <location>
        <begin position="1"/>
        <end position="29"/>
    </location>
</feature>
<organism evidence="2 3">
    <name type="scientific">Dryococelus australis</name>
    <dbReference type="NCBI Taxonomy" id="614101"/>
    <lineage>
        <taxon>Eukaryota</taxon>
        <taxon>Metazoa</taxon>
        <taxon>Ecdysozoa</taxon>
        <taxon>Arthropoda</taxon>
        <taxon>Hexapoda</taxon>
        <taxon>Insecta</taxon>
        <taxon>Pterygota</taxon>
        <taxon>Neoptera</taxon>
        <taxon>Polyneoptera</taxon>
        <taxon>Phasmatodea</taxon>
        <taxon>Verophasmatodea</taxon>
        <taxon>Anareolatae</taxon>
        <taxon>Phasmatidae</taxon>
        <taxon>Eurycanthinae</taxon>
        <taxon>Dryococelus</taxon>
    </lineage>
</organism>
<dbReference type="SUPFAM" id="SSF57903">
    <property type="entry name" value="FYVE/PHD zinc finger"/>
    <property type="match status" value="1"/>
</dbReference>
<sequence>MRKMAQTSQNLLLLHFLLNLGHQLNESHGYTSDETSDLNLAVHKEKPSSENVEYVFCQGKFSEDTHGDEWVQCTMCELCVHTDCSGAETLLYVCDFCK</sequence>